<evidence type="ECO:0000313" key="1">
    <source>
        <dbReference type="EMBL" id="VVD86733.1"/>
    </source>
</evidence>
<comment type="caution">
    <text evidence="1">The sequence shown here is derived from an EMBL/GenBank/DDBJ whole genome shotgun (WGS) entry which is preliminary data.</text>
</comment>
<evidence type="ECO:0000313" key="2">
    <source>
        <dbReference type="Proteomes" id="UP000405357"/>
    </source>
</evidence>
<reference evidence="1 2" key="1">
    <citation type="submission" date="2019-08" db="EMBL/GenBank/DDBJ databases">
        <authorList>
            <person name="Peeters C."/>
        </authorList>
    </citation>
    <scope>NUCLEOTIDE SEQUENCE [LARGE SCALE GENOMIC DNA]</scope>
    <source>
        <strain evidence="1 2">LMG 31014</strain>
    </source>
</reference>
<proteinExistence type="predicted"/>
<dbReference type="Proteomes" id="UP000405357">
    <property type="component" value="Unassembled WGS sequence"/>
</dbReference>
<gene>
    <name evidence="1" type="ORF">PSO31014_01391</name>
</gene>
<dbReference type="EMBL" id="CABPSG010000003">
    <property type="protein sequence ID" value="VVD86733.1"/>
    <property type="molecule type" value="Genomic_DNA"/>
</dbReference>
<name>A0ABY6VTR0_9BURK</name>
<organism evidence="1 2">
    <name type="scientific">Pandoraea soli</name>
    <dbReference type="NCBI Taxonomy" id="2508293"/>
    <lineage>
        <taxon>Bacteria</taxon>
        <taxon>Pseudomonadati</taxon>
        <taxon>Pseudomonadota</taxon>
        <taxon>Betaproteobacteria</taxon>
        <taxon>Burkholderiales</taxon>
        <taxon>Burkholderiaceae</taxon>
        <taxon>Pandoraea</taxon>
    </lineage>
</organism>
<protein>
    <submittedName>
        <fullName evidence="1">Uncharacterized protein</fullName>
    </submittedName>
</protein>
<accession>A0ABY6VTR0</accession>
<keyword evidence="2" id="KW-1185">Reference proteome</keyword>
<sequence>MAPKLTVMSCLTGESRVPTASDTPSALFPR</sequence>